<comment type="caution">
    <text evidence="1">The sequence shown here is derived from an EMBL/GenBank/DDBJ whole genome shotgun (WGS) entry which is preliminary data.</text>
</comment>
<keyword evidence="2" id="KW-1185">Reference proteome</keyword>
<accession>A0A2A2L5X5</accession>
<protein>
    <submittedName>
        <fullName evidence="1">Uncharacterized protein</fullName>
    </submittedName>
</protein>
<sequence length="113" mass="13595">MSQVSPRKFPNDYPWFHREILSNLPNQRMQFQSSQSNHYQFVRHYHSHGHDSPKRTDDYHLSLKWSLNSDLVFQLVGRHPLVLLWCDQAILSEGGHRQYQLHLVLVWLFNDRS</sequence>
<dbReference type="EMBL" id="LIAE01007156">
    <property type="protein sequence ID" value="PAV81543.1"/>
    <property type="molecule type" value="Genomic_DNA"/>
</dbReference>
<dbReference type="AlphaFoldDB" id="A0A2A2L5X5"/>
<organism evidence="1 2">
    <name type="scientific">Diploscapter pachys</name>
    <dbReference type="NCBI Taxonomy" id="2018661"/>
    <lineage>
        <taxon>Eukaryota</taxon>
        <taxon>Metazoa</taxon>
        <taxon>Ecdysozoa</taxon>
        <taxon>Nematoda</taxon>
        <taxon>Chromadorea</taxon>
        <taxon>Rhabditida</taxon>
        <taxon>Rhabditina</taxon>
        <taxon>Rhabditomorpha</taxon>
        <taxon>Rhabditoidea</taxon>
        <taxon>Rhabditidae</taxon>
        <taxon>Diploscapter</taxon>
    </lineage>
</organism>
<evidence type="ECO:0000313" key="1">
    <source>
        <dbReference type="EMBL" id="PAV81543.1"/>
    </source>
</evidence>
<proteinExistence type="predicted"/>
<name>A0A2A2L5X5_9BILA</name>
<evidence type="ECO:0000313" key="2">
    <source>
        <dbReference type="Proteomes" id="UP000218231"/>
    </source>
</evidence>
<reference evidence="1 2" key="1">
    <citation type="journal article" date="2017" name="Curr. Biol.">
        <title>Genome architecture and evolution of a unichromosomal asexual nematode.</title>
        <authorList>
            <person name="Fradin H."/>
            <person name="Zegar C."/>
            <person name="Gutwein M."/>
            <person name="Lucas J."/>
            <person name="Kovtun M."/>
            <person name="Corcoran D."/>
            <person name="Baugh L.R."/>
            <person name="Kiontke K."/>
            <person name="Gunsalus K."/>
            <person name="Fitch D.H."/>
            <person name="Piano F."/>
        </authorList>
    </citation>
    <scope>NUCLEOTIDE SEQUENCE [LARGE SCALE GENOMIC DNA]</scope>
    <source>
        <strain evidence="1">PF1309</strain>
    </source>
</reference>
<dbReference type="Proteomes" id="UP000218231">
    <property type="component" value="Unassembled WGS sequence"/>
</dbReference>
<gene>
    <name evidence="1" type="ORF">WR25_10226</name>
</gene>